<reference evidence="11" key="2">
    <citation type="submission" date="2020-05" db="UniProtKB">
        <authorList>
            <consortium name="EnsemblMetazoa"/>
        </authorList>
    </citation>
    <scope>IDENTIFICATION</scope>
    <source>
        <strain evidence="11">IAEA</strain>
    </source>
</reference>
<evidence type="ECO:0000256" key="8">
    <source>
        <dbReference type="PROSITE-ProRule" id="PRU01024"/>
    </source>
</evidence>
<feature type="binding site" evidence="8">
    <location>
        <position position="376"/>
    </location>
    <ligand>
        <name>S-adenosyl-L-methionine</name>
        <dbReference type="ChEBI" id="CHEBI:59789"/>
    </ligand>
</feature>
<keyword evidence="3 8" id="KW-0949">S-adenosyl-L-methionine</keyword>
<evidence type="ECO:0000256" key="5">
    <source>
        <dbReference type="ARBA" id="ARBA00033763"/>
    </source>
</evidence>
<protein>
    <recommendedName>
        <fullName evidence="5">tRNA (uracil(54)-C(5))-methyltransferase</fullName>
        <ecNumber evidence="5">2.1.1.35</ecNumber>
    </recommendedName>
</protein>
<dbReference type="GO" id="GO:0006396">
    <property type="term" value="P:RNA processing"/>
    <property type="evidence" value="ECO:0007669"/>
    <property type="project" value="InterPro"/>
</dbReference>
<dbReference type="Gene3D" id="3.30.70.330">
    <property type="match status" value="1"/>
</dbReference>
<keyword evidence="2 8" id="KW-0808">Transferase</keyword>
<dbReference type="PROSITE" id="PS01231">
    <property type="entry name" value="TRMA_2"/>
    <property type="match status" value="1"/>
</dbReference>
<dbReference type="PROSITE" id="PS50102">
    <property type="entry name" value="RRM"/>
    <property type="match status" value="1"/>
</dbReference>
<keyword evidence="12" id="KW-1185">Reference proteome</keyword>
<dbReference type="GO" id="GO:0030697">
    <property type="term" value="F:tRNA (uracil(54)-C5)-methyltransferase activity, S-adenosyl methionine-dependent"/>
    <property type="evidence" value="ECO:0007669"/>
    <property type="project" value="UniProtKB-EC"/>
</dbReference>
<evidence type="ECO:0000256" key="3">
    <source>
        <dbReference type="ARBA" id="ARBA00022691"/>
    </source>
</evidence>
<dbReference type="GO" id="GO:0032259">
    <property type="term" value="P:methylation"/>
    <property type="evidence" value="ECO:0007669"/>
    <property type="project" value="UniProtKB-KW"/>
</dbReference>
<comment type="catalytic activity">
    <reaction evidence="6">
        <text>uridine(54) in tRNA + S-adenosyl-L-methionine = 5-methyluridine(54) in tRNA + S-adenosyl-L-homocysteine + H(+)</text>
        <dbReference type="Rhea" id="RHEA:42712"/>
        <dbReference type="Rhea" id="RHEA-COMP:10167"/>
        <dbReference type="Rhea" id="RHEA-COMP:10193"/>
        <dbReference type="ChEBI" id="CHEBI:15378"/>
        <dbReference type="ChEBI" id="CHEBI:57856"/>
        <dbReference type="ChEBI" id="CHEBI:59789"/>
        <dbReference type="ChEBI" id="CHEBI:65315"/>
        <dbReference type="ChEBI" id="CHEBI:74447"/>
        <dbReference type="EC" id="2.1.1.35"/>
    </reaction>
    <physiologicalReaction direction="left-to-right" evidence="6">
        <dbReference type="Rhea" id="RHEA:42713"/>
    </physiologicalReaction>
</comment>
<name>A0A1A9W3F1_9MUSC</name>
<dbReference type="SUPFAM" id="SSF53335">
    <property type="entry name" value="S-adenosyl-L-methionine-dependent methyltransferases"/>
    <property type="match status" value="1"/>
</dbReference>
<feature type="binding site" evidence="8">
    <location>
        <position position="482"/>
    </location>
    <ligand>
        <name>S-adenosyl-L-methionine</name>
        <dbReference type="ChEBI" id="CHEBI:59789"/>
    </ligand>
</feature>
<dbReference type="VEuPathDB" id="VectorBase:GBRI005020"/>
<evidence type="ECO:0000313" key="12">
    <source>
        <dbReference type="Proteomes" id="UP000091820"/>
    </source>
</evidence>
<dbReference type="InterPro" id="IPR012677">
    <property type="entry name" value="Nucleotide-bd_a/b_plait_sf"/>
</dbReference>
<keyword evidence="1 8" id="KW-0489">Methyltransferase</keyword>
<evidence type="ECO:0000313" key="11">
    <source>
        <dbReference type="EnsemblMetazoa" id="GBRI005020-PA"/>
    </source>
</evidence>
<feature type="binding site" evidence="8">
    <location>
        <position position="426"/>
    </location>
    <ligand>
        <name>S-adenosyl-L-methionine</name>
        <dbReference type="ChEBI" id="CHEBI:59789"/>
    </ligand>
</feature>
<evidence type="ECO:0000256" key="1">
    <source>
        <dbReference type="ARBA" id="ARBA00022603"/>
    </source>
</evidence>
<dbReference type="PANTHER" id="PTHR45904">
    <property type="entry name" value="TRNA (URACIL-5-)-METHYLTRANSFERASE"/>
    <property type="match status" value="1"/>
</dbReference>
<dbReference type="EnsemblMetazoa" id="GBRI005020-RA">
    <property type="protein sequence ID" value="GBRI005020-PA"/>
    <property type="gene ID" value="GBRI005020"/>
</dbReference>
<accession>A0A1A9W3F1</accession>
<evidence type="ECO:0000256" key="7">
    <source>
        <dbReference type="PROSITE-ProRule" id="PRU00176"/>
    </source>
</evidence>
<dbReference type="CDD" id="cd02440">
    <property type="entry name" value="AdoMet_MTases"/>
    <property type="match status" value="1"/>
</dbReference>
<organism evidence="11 12">
    <name type="scientific">Glossina brevipalpis</name>
    <dbReference type="NCBI Taxonomy" id="37001"/>
    <lineage>
        <taxon>Eukaryota</taxon>
        <taxon>Metazoa</taxon>
        <taxon>Ecdysozoa</taxon>
        <taxon>Arthropoda</taxon>
        <taxon>Hexapoda</taxon>
        <taxon>Insecta</taxon>
        <taxon>Pterygota</taxon>
        <taxon>Neoptera</taxon>
        <taxon>Endopterygota</taxon>
        <taxon>Diptera</taxon>
        <taxon>Brachycera</taxon>
        <taxon>Muscomorpha</taxon>
        <taxon>Hippoboscoidea</taxon>
        <taxon>Glossinidae</taxon>
        <taxon>Glossina</taxon>
    </lineage>
</organism>
<feature type="binding site" evidence="8">
    <location>
        <position position="405"/>
    </location>
    <ligand>
        <name>S-adenosyl-L-methionine</name>
        <dbReference type="ChEBI" id="CHEBI:59789"/>
    </ligand>
</feature>
<dbReference type="EC" id="2.1.1.35" evidence="5"/>
<dbReference type="Pfam" id="PF05958">
    <property type="entry name" value="tRNA_U5-meth_tr"/>
    <property type="match status" value="1"/>
</dbReference>
<feature type="active site" description="Nucleophile" evidence="8">
    <location>
        <position position="510"/>
    </location>
</feature>
<dbReference type="InterPro" id="IPR035979">
    <property type="entry name" value="RBD_domain_sf"/>
</dbReference>
<dbReference type="InterPro" id="IPR010280">
    <property type="entry name" value="U5_MeTrfase_fam"/>
</dbReference>
<feature type="region of interest" description="Disordered" evidence="9">
    <location>
        <begin position="116"/>
        <end position="136"/>
    </location>
</feature>
<dbReference type="Proteomes" id="UP000091820">
    <property type="component" value="Unassembled WGS sequence"/>
</dbReference>
<dbReference type="STRING" id="37001.A0A1A9W3F1"/>
<dbReference type="Gene3D" id="3.40.50.150">
    <property type="entry name" value="Vaccinia Virus protein VP39"/>
    <property type="match status" value="1"/>
</dbReference>
<dbReference type="SUPFAM" id="SSF54928">
    <property type="entry name" value="RNA-binding domain, RBD"/>
    <property type="match status" value="1"/>
</dbReference>
<dbReference type="InterPro" id="IPR000504">
    <property type="entry name" value="RRM_dom"/>
</dbReference>
<dbReference type="GO" id="GO:0003723">
    <property type="term" value="F:RNA binding"/>
    <property type="evidence" value="ECO:0007669"/>
    <property type="project" value="UniProtKB-UniRule"/>
</dbReference>
<keyword evidence="4 7" id="KW-0694">RNA-binding</keyword>
<comment type="similarity">
    <text evidence="8">Belongs to the class I-like SAM-binding methyltransferase superfamily. RNA M5U methyltransferase family.</text>
</comment>
<dbReference type="Gene3D" id="2.40.50.1070">
    <property type="match status" value="1"/>
</dbReference>
<evidence type="ECO:0000256" key="4">
    <source>
        <dbReference type="ARBA" id="ARBA00022884"/>
    </source>
</evidence>
<evidence type="ECO:0000256" key="2">
    <source>
        <dbReference type="ARBA" id="ARBA00022679"/>
    </source>
</evidence>
<sequence>MEKDIGDEEKKEESLDHQTGTNVSDEFTYLQRNEFTSEVYKIEVRNLGYFGIGELKKLLRNKLNLDMSKIKSPTHKEFAFVCFRSQADQQKAIQTLNGYKWKGKVLRAFAAKASADPLQKKRKENQNEKQAYPVNKKQRTSIEATCPLAGLPYEEQLKQKSSNMEELIKNFKAELTKINKSATKPLEDFKFEGVERSPQITGYRNKNEFTVGKSSTGEIVVGFRLGSYADGSVEVSEVEHLPHLPDAAKWAARTFQQLVRHSKYEPFNPEINSGHFRQLMVRTSSQTKEIMLVVGIYSSNLNKTDLEELKNELIDYYNKRSQEESQFICTSLYYQDVKHREAGQMISPIEHLSGTTHITDNISDLQFRISPLAFFQINTAAADILYQKAISLAQPQLHSTVLDIYCGIGSIGLAFAKHCKRVLGVEIIPDAVNDAEYNAKKNKIQNCKFLAGNADDYIQSMVKEVVYSTAPGEQLDLIAVVDPPRAGLHTRSITAIRAASAIKRLVYIACNPERARLNWIELGRPESKQFKGDPFFPKTAIAVDMFPHTTHTELIVLFERQTETENLIENNPEKTEENSIKE</sequence>
<feature type="domain" description="RRM" evidence="10">
    <location>
        <begin position="40"/>
        <end position="113"/>
    </location>
</feature>
<dbReference type="Pfam" id="PF00076">
    <property type="entry name" value="RRM_1"/>
    <property type="match status" value="1"/>
</dbReference>
<dbReference type="InterPro" id="IPR030391">
    <property type="entry name" value="MeTrfase_TrmA_CS"/>
</dbReference>
<dbReference type="InterPro" id="IPR045850">
    <property type="entry name" value="TRM2_met"/>
</dbReference>
<evidence type="ECO:0000259" key="10">
    <source>
        <dbReference type="PROSITE" id="PS50102"/>
    </source>
</evidence>
<dbReference type="PROSITE" id="PS51687">
    <property type="entry name" value="SAM_MT_RNA_M5U"/>
    <property type="match status" value="1"/>
</dbReference>
<dbReference type="AlphaFoldDB" id="A0A1A9W3F1"/>
<dbReference type="InterPro" id="IPR029063">
    <property type="entry name" value="SAM-dependent_MTases_sf"/>
</dbReference>
<evidence type="ECO:0000256" key="9">
    <source>
        <dbReference type="SAM" id="MobiDB-lite"/>
    </source>
</evidence>
<reference evidence="12" key="1">
    <citation type="submission" date="2014-03" db="EMBL/GenBank/DDBJ databases">
        <authorList>
            <person name="Aksoy S."/>
            <person name="Warren W."/>
            <person name="Wilson R.K."/>
        </authorList>
    </citation>
    <scope>NUCLEOTIDE SEQUENCE [LARGE SCALE GENOMIC DNA]</scope>
    <source>
        <strain evidence="12">IAEA</strain>
    </source>
</reference>
<dbReference type="PANTHER" id="PTHR45904:SF2">
    <property type="entry name" value="TRNA (URACIL-5-)-METHYLTRANSFERASE HOMOLOG A"/>
    <property type="match status" value="1"/>
</dbReference>
<proteinExistence type="inferred from homology"/>
<evidence type="ECO:0000256" key="6">
    <source>
        <dbReference type="ARBA" id="ARBA00047278"/>
    </source>
</evidence>